<dbReference type="Pfam" id="PF00990">
    <property type="entry name" value="GGDEF"/>
    <property type="match status" value="1"/>
</dbReference>
<dbReference type="STRING" id="1770053.SAMN05216551_105279"/>
<dbReference type="SUPFAM" id="SSF55781">
    <property type="entry name" value="GAF domain-like"/>
    <property type="match status" value="1"/>
</dbReference>
<dbReference type="CDD" id="cd00130">
    <property type="entry name" value="PAS"/>
    <property type="match status" value="1"/>
</dbReference>
<dbReference type="Pfam" id="PF08448">
    <property type="entry name" value="PAS_4"/>
    <property type="match status" value="1"/>
</dbReference>
<evidence type="ECO:0000259" key="2">
    <source>
        <dbReference type="PROSITE" id="PS50887"/>
    </source>
</evidence>
<evidence type="ECO:0000313" key="4">
    <source>
        <dbReference type="Proteomes" id="UP000243719"/>
    </source>
</evidence>
<dbReference type="RefSeq" id="WP_091907925.1">
    <property type="nucleotide sequence ID" value="NZ_FNLO01000005.1"/>
</dbReference>
<evidence type="ECO:0000313" key="3">
    <source>
        <dbReference type="EMBL" id="SDV48664.1"/>
    </source>
</evidence>
<dbReference type="PANTHER" id="PTHR43102">
    <property type="entry name" value="SLR1143 PROTEIN"/>
    <property type="match status" value="1"/>
</dbReference>
<dbReference type="CDD" id="cd01949">
    <property type="entry name" value="GGDEF"/>
    <property type="match status" value="1"/>
</dbReference>
<dbReference type="AlphaFoldDB" id="A0A1H2PQJ0"/>
<dbReference type="InterPro" id="IPR035965">
    <property type="entry name" value="PAS-like_dom_sf"/>
</dbReference>
<dbReference type="Gene3D" id="3.30.450.40">
    <property type="match status" value="1"/>
</dbReference>
<dbReference type="SMART" id="SM00267">
    <property type="entry name" value="GGDEF"/>
    <property type="match status" value="1"/>
</dbReference>
<dbReference type="Gene3D" id="3.30.70.270">
    <property type="match status" value="1"/>
</dbReference>
<accession>A0A1H2PQJ0</accession>
<feature type="domain" description="GGDEF" evidence="2">
    <location>
        <begin position="338"/>
        <end position="464"/>
    </location>
</feature>
<dbReference type="InterPro" id="IPR013656">
    <property type="entry name" value="PAS_4"/>
</dbReference>
<evidence type="ECO:0000256" key="1">
    <source>
        <dbReference type="SAM" id="Coils"/>
    </source>
</evidence>
<dbReference type="InterPro" id="IPR043128">
    <property type="entry name" value="Rev_trsase/Diguanyl_cyclase"/>
</dbReference>
<dbReference type="InterPro" id="IPR000160">
    <property type="entry name" value="GGDEF_dom"/>
</dbReference>
<dbReference type="InterPro" id="IPR000014">
    <property type="entry name" value="PAS"/>
</dbReference>
<dbReference type="InterPro" id="IPR029016">
    <property type="entry name" value="GAF-like_dom_sf"/>
</dbReference>
<dbReference type="SUPFAM" id="SSF55073">
    <property type="entry name" value="Nucleotide cyclase"/>
    <property type="match status" value="1"/>
</dbReference>
<gene>
    <name evidence="3" type="ORF">SAMN05216551_105279</name>
</gene>
<keyword evidence="1" id="KW-0175">Coiled coil</keyword>
<sequence>MQPPVPPNEPQRIEVLEQYGILDTPPEERYENIVDLAVALSGAPIALVSLVAADRQWFKAKVGLDVCETPRNISFCAYAIAQPDEPMVIADASHDPRFANNPLVTGPRHVRAYAGVPLVTDGGLALGTLCVLDTEPRAFSAKQIDALRKLASQVVALLDLRRGMSRLESLRLRFESFMNAGPFLAYIKDSDWRFVYVNRPFLQRFGLHADQVIGSSDFDLWPESAPAFRRSDEAIRDSTQSQNFVEVLDAHPEDKLYWRSYKFPLSIEEHFYLGGVSVDITETQRQRKQLEDYQSRLEEAVEELRLSSLTDSLTRTGNRRAFDAQLTKHVEQAGHLGRPLSLLVLDVDHFKSFNDTFGHQAGDEALSAVAAKLRTSCGDGIGVFRYGGEEFALILPDADAATALVVGEHCRQAIALTPWPLRPLTISIGTATLRASDTPTALLRRADAALYRAKETGRDRVVGG</sequence>
<name>A0A1H2PQJ0_9BURK</name>
<dbReference type="SMART" id="SM00091">
    <property type="entry name" value="PAS"/>
    <property type="match status" value="1"/>
</dbReference>
<dbReference type="PANTHER" id="PTHR43102:SF2">
    <property type="entry name" value="GAF DOMAIN-CONTAINING PROTEIN"/>
    <property type="match status" value="1"/>
</dbReference>
<proteinExistence type="predicted"/>
<dbReference type="PROSITE" id="PS50887">
    <property type="entry name" value="GGDEF"/>
    <property type="match status" value="1"/>
</dbReference>
<dbReference type="Gene3D" id="3.30.450.20">
    <property type="entry name" value="PAS domain"/>
    <property type="match status" value="1"/>
</dbReference>
<dbReference type="InterPro" id="IPR003018">
    <property type="entry name" value="GAF"/>
</dbReference>
<keyword evidence="4" id="KW-1185">Reference proteome</keyword>
<organism evidence="3 4">
    <name type="scientific">Chitinasiproducens palmae</name>
    <dbReference type="NCBI Taxonomy" id="1770053"/>
    <lineage>
        <taxon>Bacteria</taxon>
        <taxon>Pseudomonadati</taxon>
        <taxon>Pseudomonadota</taxon>
        <taxon>Betaproteobacteria</taxon>
        <taxon>Burkholderiales</taxon>
        <taxon>Burkholderiaceae</taxon>
        <taxon>Chitinasiproducens</taxon>
    </lineage>
</organism>
<reference evidence="4" key="1">
    <citation type="submission" date="2016-09" db="EMBL/GenBank/DDBJ databases">
        <authorList>
            <person name="Varghese N."/>
            <person name="Submissions S."/>
        </authorList>
    </citation>
    <scope>NUCLEOTIDE SEQUENCE [LARGE SCALE GENOMIC DNA]</scope>
    <source>
        <strain evidence="4">JS23</strain>
    </source>
</reference>
<dbReference type="Pfam" id="PF01590">
    <property type="entry name" value="GAF"/>
    <property type="match status" value="1"/>
</dbReference>
<feature type="coiled-coil region" evidence="1">
    <location>
        <begin position="280"/>
        <end position="310"/>
    </location>
</feature>
<dbReference type="EMBL" id="FNLO01000005">
    <property type="protein sequence ID" value="SDV48664.1"/>
    <property type="molecule type" value="Genomic_DNA"/>
</dbReference>
<dbReference type="OrthoDB" id="9813903at2"/>
<dbReference type="Proteomes" id="UP000243719">
    <property type="component" value="Unassembled WGS sequence"/>
</dbReference>
<dbReference type="SMART" id="SM00065">
    <property type="entry name" value="GAF"/>
    <property type="match status" value="1"/>
</dbReference>
<dbReference type="NCBIfam" id="TIGR00254">
    <property type="entry name" value="GGDEF"/>
    <property type="match status" value="1"/>
</dbReference>
<dbReference type="FunFam" id="3.30.70.270:FF:000001">
    <property type="entry name" value="Diguanylate cyclase domain protein"/>
    <property type="match status" value="1"/>
</dbReference>
<dbReference type="InterPro" id="IPR029787">
    <property type="entry name" value="Nucleotide_cyclase"/>
</dbReference>
<protein>
    <submittedName>
        <fullName evidence="3">Diguanylate cyclase (GGDEF) domain-containing protein</fullName>
    </submittedName>
</protein>
<dbReference type="SUPFAM" id="SSF55785">
    <property type="entry name" value="PYP-like sensor domain (PAS domain)"/>
    <property type="match status" value="1"/>
</dbReference>
<dbReference type="GO" id="GO:0003824">
    <property type="term" value="F:catalytic activity"/>
    <property type="evidence" value="ECO:0007669"/>
    <property type="project" value="UniProtKB-ARBA"/>
</dbReference>